<reference evidence="10" key="1">
    <citation type="journal article" date="2012" name="Nat. Biotechnol.">
        <title>Reference genome sequence of the model plant Setaria.</title>
        <authorList>
            <person name="Bennetzen J.L."/>
            <person name="Schmutz J."/>
            <person name="Wang H."/>
            <person name="Percifield R."/>
            <person name="Hawkins J."/>
            <person name="Pontaroli A.C."/>
            <person name="Estep M."/>
            <person name="Feng L."/>
            <person name="Vaughn J.N."/>
            <person name="Grimwood J."/>
            <person name="Jenkins J."/>
            <person name="Barry K."/>
            <person name="Lindquist E."/>
            <person name="Hellsten U."/>
            <person name="Deshpande S."/>
            <person name="Wang X."/>
            <person name="Wu X."/>
            <person name="Mitros T."/>
            <person name="Triplett J."/>
            <person name="Yang X."/>
            <person name="Ye C.Y."/>
            <person name="Mauro-Herrera M."/>
            <person name="Wang L."/>
            <person name="Li P."/>
            <person name="Sharma M."/>
            <person name="Sharma R."/>
            <person name="Ronald P.C."/>
            <person name="Panaud O."/>
            <person name="Kellogg E.A."/>
            <person name="Brutnell T.P."/>
            <person name="Doust A.N."/>
            <person name="Tuskan G.A."/>
            <person name="Rokhsar D."/>
            <person name="Devos K.M."/>
        </authorList>
    </citation>
    <scope>NUCLEOTIDE SEQUENCE [LARGE SCALE GENOMIC DNA]</scope>
    <source>
        <strain evidence="10">Yugu1</strain>
    </source>
</reference>
<feature type="compositionally biased region" description="Polar residues" evidence="9">
    <location>
        <begin position="15"/>
        <end position="26"/>
    </location>
</feature>
<dbReference type="OrthoDB" id="2538017at2759"/>
<dbReference type="GO" id="GO:0051028">
    <property type="term" value="P:mRNA transport"/>
    <property type="evidence" value="ECO:0007669"/>
    <property type="project" value="UniProtKB-KW"/>
</dbReference>
<evidence type="ECO:0000256" key="4">
    <source>
        <dbReference type="ARBA" id="ARBA00022927"/>
    </source>
</evidence>
<evidence type="ECO:0000256" key="3">
    <source>
        <dbReference type="ARBA" id="ARBA00022816"/>
    </source>
</evidence>
<gene>
    <name evidence="10" type="ORF">SETIT_2G227000v2</name>
</gene>
<keyword evidence="3" id="KW-0509">mRNA transport</keyword>
<dbReference type="EMBL" id="CM003529">
    <property type="protein sequence ID" value="RCV11936.1"/>
    <property type="molecule type" value="Genomic_DNA"/>
</dbReference>
<protein>
    <submittedName>
        <fullName evidence="10">Uncharacterized protein</fullName>
    </submittedName>
</protein>
<keyword evidence="4" id="KW-0653">Protein transport</keyword>
<feature type="region of interest" description="Disordered" evidence="9">
    <location>
        <begin position="1"/>
        <end position="84"/>
    </location>
</feature>
<evidence type="ECO:0000256" key="8">
    <source>
        <dbReference type="SAM" id="Coils"/>
    </source>
</evidence>
<dbReference type="InterPro" id="IPR024882">
    <property type="entry name" value="NUP58/p45/49"/>
</dbReference>
<dbReference type="STRING" id="4555.A0A368Q1L6"/>
<accession>A0A368Q1L6</accession>
<name>A0A368Q1L6_SETIT</name>
<organism evidence="10">
    <name type="scientific">Setaria italica</name>
    <name type="common">Foxtail millet</name>
    <name type="synonym">Panicum italicum</name>
    <dbReference type="NCBI Taxonomy" id="4555"/>
    <lineage>
        <taxon>Eukaryota</taxon>
        <taxon>Viridiplantae</taxon>
        <taxon>Streptophyta</taxon>
        <taxon>Embryophyta</taxon>
        <taxon>Tracheophyta</taxon>
        <taxon>Spermatophyta</taxon>
        <taxon>Magnoliopsida</taxon>
        <taxon>Liliopsida</taxon>
        <taxon>Poales</taxon>
        <taxon>Poaceae</taxon>
        <taxon>PACMAD clade</taxon>
        <taxon>Panicoideae</taxon>
        <taxon>Panicodae</taxon>
        <taxon>Paniceae</taxon>
        <taxon>Cenchrinae</taxon>
        <taxon>Setaria</taxon>
    </lineage>
</organism>
<keyword evidence="2" id="KW-0813">Transport</keyword>
<evidence type="ECO:0000256" key="6">
    <source>
        <dbReference type="ARBA" id="ARBA00023132"/>
    </source>
</evidence>
<evidence type="ECO:0000256" key="1">
    <source>
        <dbReference type="ARBA" id="ARBA00004567"/>
    </source>
</evidence>
<reference evidence="10" key="2">
    <citation type="submission" date="2015-07" db="EMBL/GenBank/DDBJ databases">
        <authorList>
            <person name="Noorani M."/>
        </authorList>
    </citation>
    <scope>NUCLEOTIDE SEQUENCE</scope>
    <source>
        <strain evidence="10">Yugu1</strain>
    </source>
</reference>
<feature type="coiled-coil region" evidence="8">
    <location>
        <begin position="106"/>
        <end position="133"/>
    </location>
</feature>
<keyword evidence="5" id="KW-0811">Translocation</keyword>
<evidence type="ECO:0000256" key="7">
    <source>
        <dbReference type="ARBA" id="ARBA00023242"/>
    </source>
</evidence>
<feature type="compositionally biased region" description="Low complexity" evidence="9">
    <location>
        <begin position="38"/>
        <end position="84"/>
    </location>
</feature>
<keyword evidence="8" id="KW-0175">Coiled coil</keyword>
<dbReference type="PANTHER" id="PTHR13437:SF2">
    <property type="entry name" value="NUCLEOPORIN P58_P45"/>
    <property type="match status" value="1"/>
</dbReference>
<evidence type="ECO:0000256" key="5">
    <source>
        <dbReference type="ARBA" id="ARBA00023010"/>
    </source>
</evidence>
<evidence type="ECO:0000313" key="10">
    <source>
        <dbReference type="EMBL" id="RCV11936.1"/>
    </source>
</evidence>
<feature type="compositionally biased region" description="Low complexity" evidence="9">
    <location>
        <begin position="1"/>
        <end position="14"/>
    </location>
</feature>
<keyword evidence="7" id="KW-0539">Nucleus</keyword>
<dbReference type="GO" id="GO:0005643">
    <property type="term" value="C:nuclear pore"/>
    <property type="evidence" value="ECO:0007669"/>
    <property type="project" value="UniProtKB-SubCell"/>
</dbReference>
<keyword evidence="6" id="KW-0906">Nuclear pore complex</keyword>
<proteinExistence type="predicted"/>
<dbReference type="GO" id="GO:0017056">
    <property type="term" value="F:structural constituent of nuclear pore"/>
    <property type="evidence" value="ECO:0007669"/>
    <property type="project" value="InterPro"/>
</dbReference>
<dbReference type="GO" id="GO:0008139">
    <property type="term" value="F:nuclear localization sequence binding"/>
    <property type="evidence" value="ECO:0007669"/>
    <property type="project" value="InterPro"/>
</dbReference>
<evidence type="ECO:0000256" key="2">
    <source>
        <dbReference type="ARBA" id="ARBA00022448"/>
    </source>
</evidence>
<comment type="subcellular location">
    <subcellularLocation>
        <location evidence="1">Nucleus</location>
        <location evidence="1">Nuclear pore complex</location>
    </subcellularLocation>
</comment>
<dbReference type="PANTHER" id="PTHR13437">
    <property type="entry name" value="NUCLEOPORIN P58/P45 NUCLEOPORIN-LIKE PROTEIN 1"/>
    <property type="match status" value="1"/>
</dbReference>
<sequence>MAFSFASPAASNPFQTPAASNPFQTLQTPAAPNPFQTPAPATTQAPSSSPSPFQFSFQQPQQQQPQQQVAPAAQPQQPQPQQQQKLMLYTTDMKPAGYNTKWEELHAESQKALLQIEDKIREYKDESERLDQCSRLYDSSISNVNFELDASRIAQVITRAASNTAIPRRSISPPHSIALWA</sequence>
<dbReference type="GO" id="GO:0015031">
    <property type="term" value="P:protein transport"/>
    <property type="evidence" value="ECO:0007669"/>
    <property type="project" value="UniProtKB-KW"/>
</dbReference>
<dbReference type="AlphaFoldDB" id="A0A368Q1L6"/>
<evidence type="ECO:0000256" key="9">
    <source>
        <dbReference type="SAM" id="MobiDB-lite"/>
    </source>
</evidence>